<keyword evidence="5 8" id="KW-1133">Transmembrane helix</keyword>
<dbReference type="GO" id="GO:0046943">
    <property type="term" value="F:carboxylic acid transmembrane transporter activity"/>
    <property type="evidence" value="ECO:0007669"/>
    <property type="project" value="UniProtKB-ARBA"/>
</dbReference>
<dbReference type="GO" id="GO:0012505">
    <property type="term" value="C:endomembrane system"/>
    <property type="evidence" value="ECO:0007669"/>
    <property type="project" value="UniProtKB-SubCell"/>
</dbReference>
<feature type="region of interest" description="Disordered" evidence="7">
    <location>
        <begin position="513"/>
        <end position="546"/>
    </location>
</feature>
<dbReference type="SUPFAM" id="SSF103473">
    <property type="entry name" value="MFS general substrate transporter"/>
    <property type="match status" value="1"/>
</dbReference>
<dbReference type="Pfam" id="PF07690">
    <property type="entry name" value="MFS_1"/>
    <property type="match status" value="1"/>
</dbReference>
<feature type="transmembrane region" description="Helical" evidence="8">
    <location>
        <begin position="216"/>
        <end position="237"/>
    </location>
</feature>
<feature type="transmembrane region" description="Helical" evidence="8">
    <location>
        <begin position="17"/>
        <end position="35"/>
    </location>
</feature>
<dbReference type="AlphaFoldDB" id="A0A8H7TFH8"/>
<dbReference type="OrthoDB" id="6770063at2759"/>
<keyword evidence="6 8" id="KW-0472">Membrane</keyword>
<feature type="transmembrane region" description="Helical" evidence="8">
    <location>
        <begin position="281"/>
        <end position="302"/>
    </location>
</feature>
<evidence type="ECO:0000256" key="4">
    <source>
        <dbReference type="ARBA" id="ARBA00022692"/>
    </source>
</evidence>
<feature type="transmembrane region" description="Helical" evidence="8">
    <location>
        <begin position="348"/>
        <end position="367"/>
    </location>
</feature>
<dbReference type="PROSITE" id="PS50850">
    <property type="entry name" value="MFS"/>
    <property type="match status" value="1"/>
</dbReference>
<comment type="subcellular location">
    <subcellularLocation>
        <location evidence="1">Endomembrane system</location>
        <topology evidence="1">Multi-pass membrane protein</topology>
    </subcellularLocation>
</comment>
<name>A0A8H7TFH8_9HELO</name>
<evidence type="ECO:0000256" key="7">
    <source>
        <dbReference type="SAM" id="MobiDB-lite"/>
    </source>
</evidence>
<feature type="domain" description="Major facilitator superfamily (MFS) profile" evidence="9">
    <location>
        <begin position="22"/>
        <end position="466"/>
    </location>
</feature>
<dbReference type="Gene3D" id="1.20.1720.10">
    <property type="entry name" value="Multidrug resistance protein D"/>
    <property type="match status" value="1"/>
</dbReference>
<dbReference type="GO" id="GO:0005886">
    <property type="term" value="C:plasma membrane"/>
    <property type="evidence" value="ECO:0007669"/>
    <property type="project" value="TreeGrafter"/>
</dbReference>
<dbReference type="Proteomes" id="UP000664132">
    <property type="component" value="Unassembled WGS sequence"/>
</dbReference>
<organism evidence="10 11">
    <name type="scientific">Cadophora malorum</name>
    <dbReference type="NCBI Taxonomy" id="108018"/>
    <lineage>
        <taxon>Eukaryota</taxon>
        <taxon>Fungi</taxon>
        <taxon>Dikarya</taxon>
        <taxon>Ascomycota</taxon>
        <taxon>Pezizomycotina</taxon>
        <taxon>Leotiomycetes</taxon>
        <taxon>Helotiales</taxon>
        <taxon>Ploettnerulaceae</taxon>
        <taxon>Cadophora</taxon>
    </lineage>
</organism>
<dbReference type="PANTHER" id="PTHR23501:SF78">
    <property type="entry name" value="MAJOR FACILITATOR SUPERFAMILY (MFS) PROFILE DOMAIN-CONTAINING PROTEIN-RELATED"/>
    <property type="match status" value="1"/>
</dbReference>
<comment type="caution">
    <text evidence="10">The sequence shown here is derived from an EMBL/GenBank/DDBJ whole genome shotgun (WGS) entry which is preliminary data.</text>
</comment>
<dbReference type="EMBL" id="JAFJYH010000126">
    <property type="protein sequence ID" value="KAG4418531.1"/>
    <property type="molecule type" value="Genomic_DNA"/>
</dbReference>
<evidence type="ECO:0000313" key="11">
    <source>
        <dbReference type="Proteomes" id="UP000664132"/>
    </source>
</evidence>
<dbReference type="PANTHER" id="PTHR23501">
    <property type="entry name" value="MAJOR FACILITATOR SUPERFAMILY"/>
    <property type="match status" value="1"/>
</dbReference>
<protein>
    <recommendedName>
        <fullName evidence="9">Major facilitator superfamily (MFS) profile domain-containing protein</fullName>
    </recommendedName>
</protein>
<evidence type="ECO:0000256" key="2">
    <source>
        <dbReference type="ARBA" id="ARBA00008335"/>
    </source>
</evidence>
<feature type="transmembrane region" description="Helical" evidence="8">
    <location>
        <begin position="112"/>
        <end position="133"/>
    </location>
</feature>
<feature type="transmembrane region" description="Helical" evidence="8">
    <location>
        <begin position="486"/>
        <end position="506"/>
    </location>
</feature>
<feature type="transmembrane region" description="Helical" evidence="8">
    <location>
        <begin position="175"/>
        <end position="195"/>
    </location>
</feature>
<proteinExistence type="inferred from homology"/>
<reference evidence="10" key="1">
    <citation type="submission" date="2021-02" db="EMBL/GenBank/DDBJ databases">
        <title>Genome sequence Cadophora malorum strain M34.</title>
        <authorList>
            <person name="Stefanovic E."/>
            <person name="Vu D."/>
            <person name="Scully C."/>
            <person name="Dijksterhuis J."/>
            <person name="Roader J."/>
            <person name="Houbraken J."/>
        </authorList>
    </citation>
    <scope>NUCLEOTIDE SEQUENCE</scope>
    <source>
        <strain evidence="10">M34</strain>
    </source>
</reference>
<feature type="transmembrane region" description="Helical" evidence="8">
    <location>
        <begin position="145"/>
        <end position="169"/>
    </location>
</feature>
<feature type="transmembrane region" description="Helical" evidence="8">
    <location>
        <begin position="86"/>
        <end position="106"/>
    </location>
</feature>
<feature type="transmembrane region" description="Helical" evidence="8">
    <location>
        <begin position="243"/>
        <end position="261"/>
    </location>
</feature>
<evidence type="ECO:0000256" key="1">
    <source>
        <dbReference type="ARBA" id="ARBA00004127"/>
    </source>
</evidence>
<dbReference type="FunFam" id="1.20.1250.20:FF:000196">
    <property type="entry name" value="MFS toxin efflux pump (AflT)"/>
    <property type="match status" value="1"/>
</dbReference>
<evidence type="ECO:0000256" key="8">
    <source>
        <dbReference type="SAM" id="Phobius"/>
    </source>
</evidence>
<feature type="transmembrane region" description="Helical" evidence="8">
    <location>
        <begin position="314"/>
        <end position="336"/>
    </location>
</feature>
<evidence type="ECO:0000259" key="9">
    <source>
        <dbReference type="PROSITE" id="PS50850"/>
    </source>
</evidence>
<accession>A0A8H7TFH8</accession>
<keyword evidence="4 8" id="KW-0812">Transmembrane</keyword>
<feature type="transmembrane region" description="Helical" evidence="8">
    <location>
        <begin position="418"/>
        <end position="436"/>
    </location>
</feature>
<dbReference type="FunFam" id="1.20.1250.20:FF:000436">
    <property type="entry name" value="MFS transporter, putative"/>
    <property type="match status" value="1"/>
</dbReference>
<keyword evidence="3" id="KW-0813">Transport</keyword>
<sequence length="546" mass="58884">MGENELVRIDTNILPKAQLIVVLLGLAFALLVAFVDQNSMGITLPTIGADLNCSNTISWAGTSSLIANTVFQVLYGRLSDIFGRKVVFLSAVGLLALGDLLCSFAKTGPQLYAFRGIAGVGTGGITALAMMILSDVVSLENRGKYQGILGACVGLGNVIGPFLAAAVIETSTWRALFWCICPLAAISGVLVFFTLPASRVHGDMKAKIQAIDYWGIVFSSSAIMLILIPVSGGGIYFEWNSAMVISMLVLGSVCMAGFLVAEWKWAVMPMMPLHLFKNRAISAILLQNFLHGIVYYSHLYYLPIYYQNVRGYSPILSAALTIPFVAGLSMFSIGSGQYISRTKRYGEVIWIGYTLWTFGSGLLLLFSRSTPRWQMAVFLIIEGAGVGFTFQPSLVALQAHSAKRDRAVVISTRNFLRAMGGSFGLAICSAVFSHALKKSLNSANPPLPSDLKSGILATILSVPKVAGLSSSEKEQILDSYMDASRALFVMWLPVMGVCLALCLLIVDNGLTRPEEKAKPPETSEPQTKVAGDSDIEMQVQVEPKKQ</sequence>
<keyword evidence="11" id="KW-1185">Reference proteome</keyword>
<dbReference type="CDD" id="cd17502">
    <property type="entry name" value="MFS_Azr1_MDR_like"/>
    <property type="match status" value="1"/>
</dbReference>
<gene>
    <name evidence="10" type="ORF">IFR04_008334</name>
</gene>
<evidence type="ECO:0000256" key="6">
    <source>
        <dbReference type="ARBA" id="ARBA00023136"/>
    </source>
</evidence>
<dbReference type="InterPro" id="IPR020846">
    <property type="entry name" value="MFS_dom"/>
</dbReference>
<evidence type="ECO:0000256" key="5">
    <source>
        <dbReference type="ARBA" id="ARBA00022989"/>
    </source>
</evidence>
<dbReference type="FunFam" id="1.20.1720.10:FF:000013">
    <property type="entry name" value="Related to multidrug resistance proteins"/>
    <property type="match status" value="1"/>
</dbReference>
<evidence type="ECO:0000313" key="10">
    <source>
        <dbReference type="EMBL" id="KAG4418531.1"/>
    </source>
</evidence>
<dbReference type="Gene3D" id="1.20.1250.20">
    <property type="entry name" value="MFS general substrate transporter like domains"/>
    <property type="match status" value="1"/>
</dbReference>
<comment type="similarity">
    <text evidence="2">Belongs to the major facilitator superfamily.</text>
</comment>
<evidence type="ECO:0000256" key="3">
    <source>
        <dbReference type="ARBA" id="ARBA00022448"/>
    </source>
</evidence>
<dbReference type="InterPro" id="IPR011701">
    <property type="entry name" value="MFS"/>
</dbReference>
<dbReference type="InterPro" id="IPR036259">
    <property type="entry name" value="MFS_trans_sf"/>
</dbReference>